<keyword evidence="2" id="KW-1185">Reference proteome</keyword>
<gene>
    <name evidence="1" type="ORF">KM842_10555</name>
</gene>
<name>A0ACD1E1H2_9MICO</name>
<dbReference type="Proteomes" id="UP000681794">
    <property type="component" value="Chromosome"/>
</dbReference>
<organism evidence="1 2">
    <name type="scientific">Curtobacterium aetherium</name>
    <dbReference type="NCBI Taxonomy" id="2841594"/>
    <lineage>
        <taxon>Bacteria</taxon>
        <taxon>Bacillati</taxon>
        <taxon>Actinomycetota</taxon>
        <taxon>Actinomycetes</taxon>
        <taxon>Micrococcales</taxon>
        <taxon>Microbacteriaceae</taxon>
        <taxon>Curtobacterium</taxon>
    </lineage>
</organism>
<dbReference type="EMBL" id="CP076544">
    <property type="protein sequence ID" value="QWS32719.1"/>
    <property type="molecule type" value="Genomic_DNA"/>
</dbReference>
<protein>
    <submittedName>
        <fullName evidence="1">Tandem-95 repeat protein</fullName>
    </submittedName>
</protein>
<accession>A0ACD1E1H2</accession>
<proteinExistence type="predicted"/>
<evidence type="ECO:0000313" key="2">
    <source>
        <dbReference type="Proteomes" id="UP000681794"/>
    </source>
</evidence>
<evidence type="ECO:0000313" key="1">
    <source>
        <dbReference type="EMBL" id="QWS32719.1"/>
    </source>
</evidence>
<sequence>MLPAPQGTAVPRRAFGLRPLAMLGAALLVGAGLSTAATVVTAAPASAAVQATQDGHFVCDQNTLYASNSAGKVVAIDITQGTSKGATVDVADLGTGANNGLGISREGGKLYAAGNNTTATLRSFDPKSNTASAAVTTDKVRPVIRGAVNPVTGYYYYGDTTGALMAYDPAADGGKGKALGQVGQINGLKNGNGDFAFSSRGLFFVVAADKVYRVDAETVPTEAGTTPLSTTEIATLPAGTNSPGIAFSSDGYLYVSNTSTSTAGGTTTSTTTIYQLDPTSGAQVRSFPVVGNFSASDLATCNYADTVTGRASVDQRWNSGDQFGLAITGDGITATSKGTTATTSGGATGLQDQKAGAILTTPGKKYSVTQTAAGTTDLANYRTTWQAVDVNSSTTVATGTGATAAFTFPQAVGTDGTDVVVTFTNTLALVRAATAADTWSTPVGTTLDVPAAGVLANDAGTGLTVTNHTAPAHGTLTMTGKDGAFSYVPDAGFSGTDQFDYTATDGGGRTSTSTVTITVTPAATDDAFSVHAGSTATATAADGVLANDRGSDLTVTGNSAPAHGSLTLAADGSYTYTPTGRYSGPDSFTYTAQDGAGRTIIGTVTVTVLPTAKADTVAATAGETTTVVAPGLLGNDLGSDLFVSGNTTPAHGTVTVDRDGTTTYTPAPGWSGPDSFDVTITDGNGKSDTVTVTVRVAPKAVDDTATVDAGSTVSTTTRATGILGNDSGQGLHVTAATDPTHGSLVLDTATGTYGYTPADGFSGTDAFEYTVSDADGATSSATVTITVRPAATADAATTPADQPVTIDVQANDHGRGLTTTVVGQPAHGTVAVGSDGTVQYSPAAGTSGTDSFTYTVTDAAGKTTDPVTVTVTVTPVAVRDEAAAKAGQALTIPASTLLGNDSGTGLTVTKVSGAAHGTATLGTDGSVVYTSDRGFSGTETLTYTVTDASRQTTTATITVVVGPMAMRDSATATAGSTLTVPKADGVLANDRGSDLTAKVDQQPAHGDLVLRGDGSYTYTPAPGFSGKDTFTYTVTDGSGSTATGLVTVTVRPSTGADTLTTTAGTPLVVTSGALTGNDSGVGLTVTGVTGGTHVTVTLGKDGAVTVTPADGFSGTDTATYTVTDANGSTSTGTVTVQVAPVARDDSGTVRAGETLARTSRTDGVLGNDSGTDLTVTQHTEPTHGVLVLDQATGAVKYTPVDGYSGDDSFTYTATDAAGTPATATVRIVVTPAAQDDTATTSANWPVTIDVQRNDAGTELRTTVVTAPTNGTAVVERSGAVTYTPAAGTSGTDTVTYTVTDAAGRTTDPVTITVTVRPVAMTDTVATDSGRPLTIAASTLLGNDSGTGLTVTKVSGAAHGTATLGTDGSVVYTSDRGFSGTETLTYTVTDASGQTATATVIVVVGPTAMRDSATATAGSTLTVSEADGVLANDRGSDLTAKVDQQPAHGDLVLRADGSYTYTPAPGFSGKDTATYTATDGSGEQSTGVLTITVRPAAGDDRRTTPAGTPVTVTSAALTANDTGVGVLVTGVTDGAHGTATLDADRSVTYVPASGWSGTDTVTVTVTDAIGSTATSTLTITVTPVVAAPATSATADGTLVVPAGQGVLEGATGTDLEVTDHTKPAHGDVEVAPDGSYTYTPKPGYSGPDGFDVTVTDGSGTPTTGTVTITVTPKAVDDTATTTAGTPVAVPVTANDSGTALRVSGVGTPAHGTATRTGDGTVTYVPAAGFSGTDTFRYTVVGPTGGTATATVTVTVTPTAVDDVVKTPAGTPVAVPAATLTGNDSGSALTVTGHGDARHGTVTAGKDGGLVYTPAAGFSGTDRFTYQVTDASGQTTTATVTVLVGAVAVDDWSTTRTNGVVVMPAAKGVLSDDDGTGLWASLDQEPQHGTVRLAKSGAYRYVPPANWSGRDWFTYAAHDSEGNTAFALVAIDVTPTATDDRTRTAAGKTVTVRGPGGPGGLGVLGNDSGTDLRVVDFGSAAHGTATIAADGTFVYTPADGFSGVDTVTYTAQDASGQRTDATVTVTVGITAVDDAGSTVAGTPLAVDARHGLLRNDHGSALTTTLHRKPAHGTVRVHADGSYVYTPAAGFTGRDDFVYEVTDASGQTTTATATITVVAAAVATDDRATGRAGETIRVEPLDNDSATGGATFETGTLHLVDPATGHMTDRFTAGRSGTWSVADGVVTFTPTRGFTGTVTTDYTVRDSAGQVVSATITVRYPTGIAAVAHVAVLAFTGSTGLLGLGLGAFALLLAGAALLLRRRVVVPVVGPRRRR</sequence>
<reference evidence="1" key="1">
    <citation type="submission" date="2021-06" db="EMBL/GenBank/DDBJ databases">
        <authorList>
            <person name="Ellington A.J."/>
            <person name="Bryan N.C."/>
            <person name="Christner B.C."/>
            <person name="Reisch C.R."/>
        </authorList>
    </citation>
    <scope>NUCLEOTIDE SEQUENCE</scope>
    <source>
        <strain evidence="1">L6-1</strain>
    </source>
</reference>